<dbReference type="SUPFAM" id="SSF56112">
    <property type="entry name" value="Protein kinase-like (PK-like)"/>
    <property type="match status" value="1"/>
</dbReference>
<dbReference type="PROSITE" id="PS50297">
    <property type="entry name" value="ANK_REP_REGION"/>
    <property type="match status" value="9"/>
</dbReference>
<evidence type="ECO:0000256" key="6">
    <source>
        <dbReference type="ARBA" id="ARBA00022499"/>
    </source>
</evidence>
<comment type="subunit">
    <text evidence="21">Interacts with PRKCB. Interacts with TRAF1, TRAF2, TRAF3 and TRAF5. Interacts with BIRC2/c-IAP1, BIRC3/c-IAP2 and XIAP/BIRC4.</text>
</comment>
<comment type="catalytic activity">
    <reaction evidence="19">
        <text>L-seryl-[protein] + ATP = O-phospho-L-seryl-[protein] + ADP + H(+)</text>
        <dbReference type="Rhea" id="RHEA:17989"/>
        <dbReference type="Rhea" id="RHEA-COMP:9863"/>
        <dbReference type="Rhea" id="RHEA-COMP:11604"/>
        <dbReference type="ChEBI" id="CHEBI:15378"/>
        <dbReference type="ChEBI" id="CHEBI:29999"/>
        <dbReference type="ChEBI" id="CHEBI:30616"/>
        <dbReference type="ChEBI" id="CHEBI:83421"/>
        <dbReference type="ChEBI" id="CHEBI:456216"/>
        <dbReference type="EC" id="2.7.11.1"/>
    </reaction>
</comment>
<keyword evidence="11 25" id="KW-0547">Nucleotide-binding</keyword>
<evidence type="ECO:0000256" key="21">
    <source>
        <dbReference type="ARBA" id="ARBA00063777"/>
    </source>
</evidence>
<evidence type="ECO:0000256" key="18">
    <source>
        <dbReference type="ARBA" id="ARBA00047899"/>
    </source>
</evidence>
<evidence type="ECO:0000256" key="14">
    <source>
        <dbReference type="ARBA" id="ARBA00022843"/>
    </source>
</evidence>
<evidence type="ECO:0000256" key="23">
    <source>
        <dbReference type="ARBA" id="ARBA00078460"/>
    </source>
</evidence>
<keyword evidence="15 24" id="KW-0040">ANK repeat</keyword>
<feature type="binding site" evidence="25">
    <location>
        <position position="51"/>
    </location>
    <ligand>
        <name>ATP</name>
        <dbReference type="ChEBI" id="CHEBI:30616"/>
    </ligand>
</feature>
<dbReference type="OrthoDB" id="195446at2759"/>
<dbReference type="InterPro" id="IPR036770">
    <property type="entry name" value="Ankyrin_rpt-contain_sf"/>
</dbReference>
<dbReference type="InterPro" id="IPR000719">
    <property type="entry name" value="Prot_kinase_dom"/>
</dbReference>
<dbReference type="PANTHER" id="PTHR24198">
    <property type="entry name" value="ANKYRIN REPEAT AND PROTEIN KINASE DOMAIN-CONTAINING PROTEIN"/>
    <property type="match status" value="1"/>
</dbReference>
<dbReference type="FunFam" id="1.25.40.20:FF:000260">
    <property type="entry name" value="Receptor-interacting serine/threonine-protein kinase 4"/>
    <property type="match status" value="1"/>
</dbReference>
<dbReference type="InterPro" id="IPR017441">
    <property type="entry name" value="Protein_kinase_ATP_BS"/>
</dbReference>
<dbReference type="PRINTS" id="PR01415">
    <property type="entry name" value="ANKYRIN"/>
</dbReference>
<keyword evidence="9" id="KW-0808">Transferase</keyword>
<dbReference type="SMART" id="SM00220">
    <property type="entry name" value="S_TKc"/>
    <property type="match status" value="1"/>
</dbReference>
<evidence type="ECO:0000256" key="17">
    <source>
        <dbReference type="ARBA" id="ARBA00023170"/>
    </source>
</evidence>
<comment type="function">
    <text evidence="20">Serine/threonine protein kinase. Required for embryonic skin development and correct skin homeostasis in adults, via phosphorylation of PKP1 and subsequent promotion of keratinocyte differentiation and cell adhesion. It is a direct transcriptional target of TP63. Plays a role in NF-kappa-B activation.</text>
</comment>
<dbReference type="Pfam" id="PF12796">
    <property type="entry name" value="Ank_2"/>
    <property type="match status" value="3"/>
</dbReference>
<evidence type="ECO:0000256" key="4">
    <source>
        <dbReference type="ARBA" id="ARBA00012513"/>
    </source>
</evidence>
<feature type="repeat" description="ANK" evidence="24">
    <location>
        <begin position="537"/>
        <end position="569"/>
    </location>
</feature>
<dbReference type="CDD" id="cd14025">
    <property type="entry name" value="STKc_RIP4_like"/>
    <property type="match status" value="1"/>
</dbReference>
<comment type="catalytic activity">
    <reaction evidence="18">
        <text>L-threonyl-[protein] + ATP = O-phospho-L-threonyl-[protein] + ADP + H(+)</text>
        <dbReference type="Rhea" id="RHEA:46608"/>
        <dbReference type="Rhea" id="RHEA-COMP:11060"/>
        <dbReference type="Rhea" id="RHEA-COMP:11605"/>
        <dbReference type="ChEBI" id="CHEBI:15378"/>
        <dbReference type="ChEBI" id="CHEBI:30013"/>
        <dbReference type="ChEBI" id="CHEBI:30616"/>
        <dbReference type="ChEBI" id="CHEBI:61977"/>
        <dbReference type="ChEBI" id="CHEBI:456216"/>
        <dbReference type="EC" id="2.7.11.1"/>
    </reaction>
</comment>
<feature type="repeat" description="ANK" evidence="24">
    <location>
        <begin position="604"/>
        <end position="636"/>
    </location>
</feature>
<keyword evidence="16" id="KW-0472">Membrane</keyword>
<dbReference type="SMART" id="SM00248">
    <property type="entry name" value="ANK"/>
    <property type="match status" value="10"/>
</dbReference>
<dbReference type="Pfam" id="PF13637">
    <property type="entry name" value="Ank_4"/>
    <property type="match status" value="1"/>
</dbReference>
<feature type="repeat" description="ANK" evidence="24">
    <location>
        <begin position="504"/>
        <end position="536"/>
    </location>
</feature>
<gene>
    <name evidence="27" type="primary">Ripk4</name>
    <name evidence="27" type="ORF">DRYBRU_R06862</name>
</gene>
<dbReference type="GO" id="GO:0005737">
    <property type="term" value="C:cytoplasm"/>
    <property type="evidence" value="ECO:0007669"/>
    <property type="project" value="UniProtKB-SubCell"/>
</dbReference>
<feature type="repeat" description="ANK" evidence="24">
    <location>
        <begin position="735"/>
        <end position="767"/>
    </location>
</feature>
<feature type="repeat" description="ANK" evidence="24">
    <location>
        <begin position="471"/>
        <end position="503"/>
    </location>
</feature>
<evidence type="ECO:0000256" key="7">
    <source>
        <dbReference type="ARBA" id="ARBA00022527"/>
    </source>
</evidence>
<dbReference type="Proteomes" id="UP000525319">
    <property type="component" value="Unassembled WGS sequence"/>
</dbReference>
<evidence type="ECO:0000256" key="10">
    <source>
        <dbReference type="ARBA" id="ARBA00022737"/>
    </source>
</evidence>
<dbReference type="GO" id="GO:0004674">
    <property type="term" value="F:protein serine/threonine kinase activity"/>
    <property type="evidence" value="ECO:0007669"/>
    <property type="project" value="UniProtKB-KW"/>
</dbReference>
<evidence type="ECO:0000256" key="15">
    <source>
        <dbReference type="ARBA" id="ARBA00023043"/>
    </source>
</evidence>
<feature type="domain" description="Protein kinase" evidence="26">
    <location>
        <begin position="22"/>
        <end position="286"/>
    </location>
</feature>
<dbReference type="Pfam" id="PF00069">
    <property type="entry name" value="Pkinase"/>
    <property type="match status" value="1"/>
</dbReference>
<keyword evidence="7" id="KW-0723">Serine/threonine-protein kinase</keyword>
<evidence type="ECO:0000313" key="27">
    <source>
        <dbReference type="EMBL" id="NXU43217.1"/>
    </source>
</evidence>
<comment type="caution">
    <text evidence="27">The sequence shown here is derived from an EMBL/GenBank/DDBJ whole genome shotgun (WGS) entry which is preliminary data.</text>
</comment>
<accession>A0A7L3KNH8</accession>
<evidence type="ECO:0000256" key="25">
    <source>
        <dbReference type="PROSITE-ProRule" id="PRU10141"/>
    </source>
</evidence>
<keyword evidence="13 25" id="KW-0067">ATP-binding</keyword>
<dbReference type="PROSITE" id="PS50088">
    <property type="entry name" value="ANK_REPEAT"/>
    <property type="match status" value="10"/>
</dbReference>
<comment type="similarity">
    <text evidence="3">Belongs to the protein kinase superfamily. TKL Ser/Thr protein kinase family.</text>
</comment>
<keyword evidence="8" id="KW-0597">Phosphoprotein</keyword>
<dbReference type="InterPro" id="IPR002110">
    <property type="entry name" value="Ankyrin_rpt"/>
</dbReference>
<evidence type="ECO:0000256" key="1">
    <source>
        <dbReference type="ARBA" id="ARBA00004170"/>
    </source>
</evidence>
<evidence type="ECO:0000256" key="5">
    <source>
        <dbReference type="ARBA" id="ARBA00022490"/>
    </source>
</evidence>
<evidence type="ECO:0000256" key="11">
    <source>
        <dbReference type="ARBA" id="ARBA00022741"/>
    </source>
</evidence>
<comment type="subcellular location">
    <subcellularLocation>
        <location evidence="2">Cytoplasm</location>
    </subcellularLocation>
    <subcellularLocation>
        <location evidence="1">Membrane</location>
        <topology evidence="1">Peripheral membrane protein</topology>
    </subcellularLocation>
</comment>
<dbReference type="PROSITE" id="PS00108">
    <property type="entry name" value="PROTEIN_KINASE_ST"/>
    <property type="match status" value="1"/>
</dbReference>
<feature type="repeat" description="ANK" evidence="24">
    <location>
        <begin position="438"/>
        <end position="470"/>
    </location>
</feature>
<dbReference type="GO" id="GO:0005524">
    <property type="term" value="F:ATP binding"/>
    <property type="evidence" value="ECO:0007669"/>
    <property type="project" value="UniProtKB-UniRule"/>
</dbReference>
<evidence type="ECO:0000256" key="19">
    <source>
        <dbReference type="ARBA" id="ARBA00048679"/>
    </source>
</evidence>
<evidence type="ECO:0000256" key="2">
    <source>
        <dbReference type="ARBA" id="ARBA00004496"/>
    </source>
</evidence>
<feature type="non-terminal residue" evidence="27">
    <location>
        <position position="1"/>
    </location>
</feature>
<evidence type="ECO:0000256" key="3">
    <source>
        <dbReference type="ARBA" id="ARBA00005843"/>
    </source>
</evidence>
<keyword evidence="17" id="KW-0675">Receptor</keyword>
<organism evidence="27 28">
    <name type="scientific">Drymodes brunneopygia</name>
    <dbReference type="NCBI Taxonomy" id="626378"/>
    <lineage>
        <taxon>Eukaryota</taxon>
        <taxon>Metazoa</taxon>
        <taxon>Chordata</taxon>
        <taxon>Craniata</taxon>
        <taxon>Vertebrata</taxon>
        <taxon>Euteleostomi</taxon>
        <taxon>Archelosauria</taxon>
        <taxon>Archosauria</taxon>
        <taxon>Dinosauria</taxon>
        <taxon>Saurischia</taxon>
        <taxon>Theropoda</taxon>
        <taxon>Coelurosauria</taxon>
        <taxon>Aves</taxon>
        <taxon>Neognathae</taxon>
        <taxon>Neoaves</taxon>
        <taxon>Telluraves</taxon>
        <taxon>Australaves</taxon>
        <taxon>Passeriformes</taxon>
        <taxon>Petroicidae</taxon>
        <taxon>Drymodes</taxon>
    </lineage>
</organism>
<evidence type="ECO:0000256" key="20">
    <source>
        <dbReference type="ARBA" id="ARBA00059729"/>
    </source>
</evidence>
<dbReference type="PROSITE" id="PS50011">
    <property type="entry name" value="PROTEIN_KINASE_DOM"/>
    <property type="match status" value="1"/>
</dbReference>
<keyword evidence="12 27" id="KW-0418">Kinase</keyword>
<evidence type="ECO:0000256" key="24">
    <source>
        <dbReference type="PROSITE-ProRule" id="PRU00023"/>
    </source>
</evidence>
<keyword evidence="10" id="KW-0677">Repeat</keyword>
<sequence>MARDGGSPWAMGLLKTFEESEFSSWEKIGSGGFGQVYKVRHLHWKTWLAIKCSPSLHVDEKERMELLEEARKMEMAKFRYILPVYGICKEPVGLVMEYMETGSLEKLLASEPLPWELRFRIIHETAVGMNFLHCMSPPLLHLDLKPANILLDAHYHVKISDFGLAKCNGLSHSHDISMDGLCGTIAYLPPERIKEKNRCFDTKHDVYSFSIVVWGVLTQKKPFAEENNILHIMVKVVKGHRPELPAVSKSRPHSCNNLIKLMQKCWQDDPGARPTFQEITSETEALCEKPEDETKEMITQDLDTKNAPEQQPEGICALSQKKQEPALPSVKDYSLSELLSQLDSGISQTMEGPEDLSRSCSESKLASSDKRLSGVSSVDSAFSSRGSLSLSFERESSGNDIGTTDIQKRKLTEAILSGDTSKLMKILQPQDVDIVLDGNSSLLHLAVEAGQEECVKWLLLYNANPNLTNKKGSTPLHIAIEKKFKSIVELIMARKINVNAKDEDQWTALHFAAQNGDDFSTKMLLDKNASLNEVDFEGRAPIHIACQYGQENIVRILLRRGVNVNIKGKDDWVPLHYAAWQGHLPIVKLLAKQRGADVNVQTVDGRTSLHLAAQRGHYRVARLLIDLESDVDVRNGLLQTALHIAAETGHTSTSRLLLKHGADIEAATAEGYTALHLAARSGHLATAKLLMDERASVLARGPLNRTALHLAAENGHSEVVEELVSAENIDVSDSEGFTALHLAARGGHVKTVEVLLKHGAHTDMPRRSSFTVLLSDT</sequence>
<dbReference type="Gene3D" id="1.25.40.20">
    <property type="entry name" value="Ankyrin repeat-containing domain"/>
    <property type="match status" value="5"/>
</dbReference>
<evidence type="ECO:0000256" key="9">
    <source>
        <dbReference type="ARBA" id="ARBA00022679"/>
    </source>
</evidence>
<protein>
    <recommendedName>
        <fullName evidence="22">Receptor-interacting serine/threonine-protein kinase 4</fullName>
        <ecNumber evidence="4">2.7.11.1</ecNumber>
    </recommendedName>
    <alternativeName>
        <fullName evidence="23">Ankyrin repeat domain-containing protein 3</fullName>
    </alternativeName>
</protein>
<dbReference type="Pfam" id="PF00023">
    <property type="entry name" value="Ank"/>
    <property type="match status" value="1"/>
</dbReference>
<feature type="repeat" description="ANK" evidence="24">
    <location>
        <begin position="637"/>
        <end position="669"/>
    </location>
</feature>
<dbReference type="AlphaFoldDB" id="A0A7L3KNH8"/>
<feature type="non-terminal residue" evidence="27">
    <location>
        <position position="777"/>
    </location>
</feature>
<feature type="repeat" description="ANK" evidence="24">
    <location>
        <begin position="703"/>
        <end position="725"/>
    </location>
</feature>
<proteinExistence type="inferred from homology"/>
<reference evidence="27 28" key="1">
    <citation type="submission" date="2019-09" db="EMBL/GenBank/DDBJ databases">
        <title>Bird 10,000 Genomes (B10K) Project - Family phase.</title>
        <authorList>
            <person name="Zhang G."/>
        </authorList>
    </citation>
    <scope>NUCLEOTIDE SEQUENCE [LARGE SCALE GENOMIC DNA]</scope>
    <source>
        <strain evidence="27">B10K-DU-030-03</strain>
    </source>
</reference>
<dbReference type="FunFam" id="1.10.510.10:FF:000288">
    <property type="entry name" value="Receptor-interacting serine/threonine-protein kinase 2"/>
    <property type="match status" value="1"/>
</dbReference>
<evidence type="ECO:0000259" key="26">
    <source>
        <dbReference type="PROSITE" id="PS50011"/>
    </source>
</evidence>
<dbReference type="InterPro" id="IPR008271">
    <property type="entry name" value="Ser/Thr_kinase_AS"/>
</dbReference>
<dbReference type="GO" id="GO:0016020">
    <property type="term" value="C:membrane"/>
    <property type="evidence" value="ECO:0007669"/>
    <property type="project" value="UniProtKB-SubCell"/>
</dbReference>
<evidence type="ECO:0000256" key="13">
    <source>
        <dbReference type="ARBA" id="ARBA00022840"/>
    </source>
</evidence>
<keyword evidence="14" id="KW-0832">Ubl conjugation</keyword>
<dbReference type="PROSITE" id="PS00107">
    <property type="entry name" value="PROTEIN_KINASE_ATP"/>
    <property type="match status" value="1"/>
</dbReference>
<name>A0A7L3KNH8_9PASS</name>
<dbReference type="EMBL" id="VZTZ01038356">
    <property type="protein sequence ID" value="NXU43217.1"/>
    <property type="molecule type" value="Genomic_DNA"/>
</dbReference>
<evidence type="ECO:0000256" key="16">
    <source>
        <dbReference type="ARBA" id="ARBA00023136"/>
    </source>
</evidence>
<dbReference type="SUPFAM" id="SSF48403">
    <property type="entry name" value="Ankyrin repeat"/>
    <property type="match status" value="1"/>
</dbReference>
<evidence type="ECO:0000256" key="12">
    <source>
        <dbReference type="ARBA" id="ARBA00022777"/>
    </source>
</evidence>
<evidence type="ECO:0000256" key="22">
    <source>
        <dbReference type="ARBA" id="ARBA00071067"/>
    </source>
</evidence>
<dbReference type="InterPro" id="IPR011009">
    <property type="entry name" value="Kinase-like_dom_sf"/>
</dbReference>
<dbReference type="EC" id="2.7.11.1" evidence="4"/>
<keyword evidence="6" id="KW-1017">Isopeptide bond</keyword>
<evidence type="ECO:0000256" key="8">
    <source>
        <dbReference type="ARBA" id="ARBA00022553"/>
    </source>
</evidence>
<evidence type="ECO:0000313" key="28">
    <source>
        <dbReference type="Proteomes" id="UP000525319"/>
    </source>
</evidence>
<keyword evidence="28" id="KW-1185">Reference proteome</keyword>
<dbReference type="Gene3D" id="1.10.510.10">
    <property type="entry name" value="Transferase(Phosphotransferase) domain 1"/>
    <property type="match status" value="1"/>
</dbReference>
<feature type="repeat" description="ANK" evidence="24">
    <location>
        <begin position="570"/>
        <end position="603"/>
    </location>
</feature>
<feature type="repeat" description="ANK" evidence="24">
    <location>
        <begin position="670"/>
        <end position="702"/>
    </location>
</feature>
<keyword evidence="5" id="KW-0963">Cytoplasm</keyword>
<dbReference type="PANTHER" id="PTHR24198:SF65">
    <property type="entry name" value="RECEPTOR-INTERACTING SERINE_THREONINE-PROTEIN KINASE 4"/>
    <property type="match status" value="1"/>
</dbReference>